<sequence length="175" mass="18973">ACRGLGIGEGDAHHFESICLDIEVWVVLVALDHTGLDAASRTLDEDLGTIHREELHLLHFSDSPEENLRRKRVGRSLKGPGRSQQVWLRGGNIRCPSPGTSVRSSRKGCCTPRGLPLSSCVSPRDPTRPLTQPSRDRNAPVRLVPKNSPILPGPLPPRGICSAPAGCWQEQGRSG</sequence>
<reference evidence="2" key="1">
    <citation type="submission" date="2019-03" db="EMBL/GenBank/DDBJ databases">
        <title>Genome sequencing and reference-guided assembly of Black Bengal Goat (Capra hircus).</title>
        <authorList>
            <person name="Siddiki A.Z."/>
            <person name="Baten A."/>
            <person name="Billah M."/>
            <person name="Alam M.A.U."/>
            <person name="Shawrob K.S.M."/>
            <person name="Saha S."/>
            <person name="Chowdhury M."/>
            <person name="Rahman A.H."/>
            <person name="Stear M."/>
            <person name="Miah G."/>
            <person name="Das G.B."/>
            <person name="Hossain M.M."/>
            <person name="Kumkum M."/>
            <person name="Islam M.S."/>
            <person name="Mollah A.M."/>
            <person name="Ahsan A."/>
            <person name="Tusar F."/>
            <person name="Khan M.K.I."/>
        </authorList>
    </citation>
    <scope>NUCLEOTIDE SEQUENCE [LARGE SCALE GENOMIC DNA]</scope>
</reference>
<proteinExistence type="predicted"/>
<feature type="region of interest" description="Disordered" evidence="1">
    <location>
        <begin position="120"/>
        <end position="157"/>
    </location>
</feature>
<name>A0A8C2PF02_CAPHI</name>
<accession>A0A8C2PF02</accession>
<evidence type="ECO:0000256" key="1">
    <source>
        <dbReference type="SAM" id="MobiDB-lite"/>
    </source>
</evidence>
<dbReference type="AlphaFoldDB" id="A0A8C2PF02"/>
<reference evidence="2" key="2">
    <citation type="submission" date="2025-08" db="UniProtKB">
        <authorList>
            <consortium name="Ensembl"/>
        </authorList>
    </citation>
    <scope>IDENTIFICATION</scope>
</reference>
<protein>
    <submittedName>
        <fullName evidence="2">Uncharacterized protein</fullName>
    </submittedName>
</protein>
<organism evidence="2">
    <name type="scientific">Capra hircus</name>
    <name type="common">Goat</name>
    <dbReference type="NCBI Taxonomy" id="9925"/>
    <lineage>
        <taxon>Eukaryota</taxon>
        <taxon>Metazoa</taxon>
        <taxon>Chordata</taxon>
        <taxon>Craniata</taxon>
        <taxon>Vertebrata</taxon>
        <taxon>Euteleostomi</taxon>
        <taxon>Mammalia</taxon>
        <taxon>Eutheria</taxon>
        <taxon>Laurasiatheria</taxon>
        <taxon>Artiodactyla</taxon>
        <taxon>Ruminantia</taxon>
        <taxon>Pecora</taxon>
        <taxon>Bovidae</taxon>
        <taxon>Caprinae</taxon>
        <taxon>Capra</taxon>
    </lineage>
</organism>
<evidence type="ECO:0000313" key="2">
    <source>
        <dbReference type="Ensembl" id="ENSCHIP00010019223.1"/>
    </source>
</evidence>
<dbReference type="Ensembl" id="ENSCHIT00010027019.1">
    <property type="protein sequence ID" value="ENSCHIP00010019223.1"/>
    <property type="gene ID" value="ENSCHIG00010014137.1"/>
</dbReference>